<evidence type="ECO:0000313" key="6">
    <source>
        <dbReference type="EMBL" id="MBB3968937.1"/>
    </source>
</evidence>
<organism evidence="7 8">
    <name type="scientific">Mucilaginibacter phyllosphaerae</name>
    <dbReference type="NCBI Taxonomy" id="1812349"/>
    <lineage>
        <taxon>Bacteria</taxon>
        <taxon>Pseudomonadati</taxon>
        <taxon>Bacteroidota</taxon>
        <taxon>Sphingobacteriia</taxon>
        <taxon>Sphingobacteriales</taxon>
        <taxon>Sphingobacteriaceae</taxon>
        <taxon>Mucilaginibacter</taxon>
    </lineage>
</organism>
<dbReference type="Gene3D" id="3.40.30.10">
    <property type="entry name" value="Glutaredoxin"/>
    <property type="match status" value="1"/>
</dbReference>
<comment type="caution">
    <text evidence="7">The sequence shown here is derived from an EMBL/GenBank/DDBJ whole genome shotgun (WGS) entry which is preliminary data.</text>
</comment>
<keyword evidence="6" id="KW-0413">Isomerase</keyword>
<dbReference type="SUPFAM" id="SSF52833">
    <property type="entry name" value="Thioredoxin-like"/>
    <property type="match status" value="1"/>
</dbReference>
<dbReference type="PROSITE" id="PS51257">
    <property type="entry name" value="PROKAR_LIPOPROTEIN"/>
    <property type="match status" value="1"/>
</dbReference>
<evidence type="ECO:0000313" key="9">
    <source>
        <dbReference type="Proteomes" id="UP000583101"/>
    </source>
</evidence>
<dbReference type="PROSITE" id="PS00194">
    <property type="entry name" value="THIOREDOXIN_1"/>
    <property type="match status" value="1"/>
</dbReference>
<dbReference type="InterPro" id="IPR025380">
    <property type="entry name" value="DUF4369"/>
</dbReference>
<reference evidence="6 9" key="3">
    <citation type="submission" date="2020-08" db="EMBL/GenBank/DDBJ databases">
        <title>Genomic Encyclopedia of Type Strains, Phase IV (KMG-IV): sequencing the most valuable type-strain genomes for metagenomic binning, comparative biology and taxonomic classification.</title>
        <authorList>
            <person name="Goeker M."/>
        </authorList>
    </citation>
    <scope>NUCLEOTIDE SEQUENCE [LARGE SCALE GENOMIC DNA]</scope>
    <source>
        <strain evidence="6 9">DSM 100995</strain>
    </source>
</reference>
<dbReference type="PROSITE" id="PS51352">
    <property type="entry name" value="THIOREDOXIN_2"/>
    <property type="match status" value="1"/>
</dbReference>
<evidence type="ECO:0000313" key="7">
    <source>
        <dbReference type="EMBL" id="TEW67440.1"/>
    </source>
</evidence>
<dbReference type="PANTHER" id="PTHR42852:SF6">
    <property type="entry name" value="THIOL:DISULFIDE INTERCHANGE PROTEIN DSBE"/>
    <property type="match status" value="1"/>
</dbReference>
<dbReference type="InterPro" id="IPR012336">
    <property type="entry name" value="Thioredoxin-like_fold"/>
</dbReference>
<dbReference type="GO" id="GO:0016853">
    <property type="term" value="F:isomerase activity"/>
    <property type="evidence" value="ECO:0007669"/>
    <property type="project" value="UniProtKB-KW"/>
</dbReference>
<gene>
    <name evidence="7" type="ORF">E2R65_05475</name>
    <name evidence="6" type="ORF">GGR35_001529</name>
</gene>
<dbReference type="GO" id="GO:0030313">
    <property type="term" value="C:cell envelope"/>
    <property type="evidence" value="ECO:0007669"/>
    <property type="project" value="UniProtKB-SubCell"/>
</dbReference>
<dbReference type="PANTHER" id="PTHR42852">
    <property type="entry name" value="THIOL:DISULFIDE INTERCHANGE PROTEIN DSBE"/>
    <property type="match status" value="1"/>
</dbReference>
<evidence type="ECO:0000256" key="1">
    <source>
        <dbReference type="ARBA" id="ARBA00004196"/>
    </source>
</evidence>
<dbReference type="EMBL" id="SNQG01000002">
    <property type="protein sequence ID" value="TEW67440.1"/>
    <property type="molecule type" value="Genomic_DNA"/>
</dbReference>
<feature type="domain" description="Thioredoxin" evidence="5">
    <location>
        <begin position="219"/>
        <end position="361"/>
    </location>
</feature>
<protein>
    <submittedName>
        <fullName evidence="7">Redoxin domain-containing protein</fullName>
    </submittedName>
    <submittedName>
        <fullName evidence="6">Thiol-disulfide isomerase/thioredoxin</fullName>
    </submittedName>
</protein>
<dbReference type="Proteomes" id="UP000583101">
    <property type="component" value="Unassembled WGS sequence"/>
</dbReference>
<comment type="subcellular location">
    <subcellularLocation>
        <location evidence="1">Cell envelope</location>
    </subcellularLocation>
</comment>
<dbReference type="EMBL" id="JACIEG010000002">
    <property type="protein sequence ID" value="MBB3968937.1"/>
    <property type="molecule type" value="Genomic_DNA"/>
</dbReference>
<keyword evidence="9" id="KW-1185">Reference proteome</keyword>
<accession>A0A4Y8AFA6</accession>
<evidence type="ECO:0000313" key="8">
    <source>
        <dbReference type="Proteomes" id="UP000297248"/>
    </source>
</evidence>
<evidence type="ECO:0000256" key="4">
    <source>
        <dbReference type="ARBA" id="ARBA00023284"/>
    </source>
</evidence>
<sequence>MKVICIVLISCFGIACNAKTHENILIGRVKNYPAKKIYLMDAYLHDVKDSAYVKNGNFKFSIPVDKKYSSELSLSITKTYDYQKVLVFKNDILSVNKKLYGGTSFILDDDTVKITGDYNNLNHFLSIKAGNENKLIMRYQLNEFGYIQGLNADQRQQKIKEIKDVIQNNPHSSFLLSKLYLNKEKYSKTEIAALVSLFDNDLRKTIMGNKFQIYLDNRLDAGQKFFDLKLKDDKNNVRLVLDDKKLNMLIFWASWCGPCRMEIPQIKRLNTLYKNKGLNVVSISIDENQMEWYKALKQEQMKWDQFLVDKADIEVIEARYNFSSIPTTIFINGAGKEVYRISGYADNQFAAYKNVIDKLISDSE</sequence>
<dbReference type="RefSeq" id="WP_134335493.1">
    <property type="nucleotide sequence ID" value="NZ_BMCZ01000009.1"/>
</dbReference>
<dbReference type="InterPro" id="IPR013766">
    <property type="entry name" value="Thioredoxin_domain"/>
</dbReference>
<keyword evidence="3" id="KW-1015">Disulfide bond</keyword>
<dbReference type="Pfam" id="PF13905">
    <property type="entry name" value="Thioredoxin_8"/>
    <property type="match status" value="1"/>
</dbReference>
<dbReference type="AlphaFoldDB" id="A0A4Y8AFA6"/>
<dbReference type="OrthoDB" id="6399635at2"/>
<keyword evidence="2" id="KW-0201">Cytochrome c-type biogenesis</keyword>
<reference evidence="7" key="2">
    <citation type="submission" date="2019-03" db="EMBL/GenBank/DDBJ databases">
        <authorList>
            <person name="Yan Y.-Q."/>
            <person name="Du Z.-J."/>
        </authorList>
    </citation>
    <scope>NUCLEOTIDE SEQUENCE</scope>
    <source>
        <strain evidence="7">PP-F2FG21</strain>
    </source>
</reference>
<dbReference type="Proteomes" id="UP000297248">
    <property type="component" value="Unassembled WGS sequence"/>
</dbReference>
<dbReference type="Pfam" id="PF14289">
    <property type="entry name" value="DUF4369"/>
    <property type="match status" value="1"/>
</dbReference>
<dbReference type="CDD" id="cd02966">
    <property type="entry name" value="TlpA_like_family"/>
    <property type="match status" value="1"/>
</dbReference>
<dbReference type="GO" id="GO:0017004">
    <property type="term" value="P:cytochrome complex assembly"/>
    <property type="evidence" value="ECO:0007669"/>
    <property type="project" value="UniProtKB-KW"/>
</dbReference>
<evidence type="ECO:0000256" key="3">
    <source>
        <dbReference type="ARBA" id="ARBA00023157"/>
    </source>
</evidence>
<evidence type="ECO:0000259" key="5">
    <source>
        <dbReference type="PROSITE" id="PS51352"/>
    </source>
</evidence>
<proteinExistence type="predicted"/>
<name>A0A4Y8AFA6_9SPHI</name>
<reference evidence="7 8" key="1">
    <citation type="journal article" date="2016" name="Int. J. Syst. Evol. Microbiol.">
        <title>Proposal of Mucilaginibacter phyllosphaerae sp. nov. isolated from the phyllosphere of Galium album.</title>
        <authorList>
            <person name="Aydogan E.L."/>
            <person name="Busse H.J."/>
            <person name="Moser G."/>
            <person name="Muller C."/>
            <person name="Kampfer P."/>
            <person name="Glaeser S.P."/>
        </authorList>
    </citation>
    <scope>NUCLEOTIDE SEQUENCE [LARGE SCALE GENOMIC DNA]</scope>
    <source>
        <strain evidence="7 8">PP-F2FG21</strain>
    </source>
</reference>
<dbReference type="InterPro" id="IPR050553">
    <property type="entry name" value="Thioredoxin_ResA/DsbE_sf"/>
</dbReference>
<evidence type="ECO:0000256" key="2">
    <source>
        <dbReference type="ARBA" id="ARBA00022748"/>
    </source>
</evidence>
<dbReference type="InterPro" id="IPR036249">
    <property type="entry name" value="Thioredoxin-like_sf"/>
</dbReference>
<keyword evidence="4" id="KW-0676">Redox-active center</keyword>
<dbReference type="InterPro" id="IPR017937">
    <property type="entry name" value="Thioredoxin_CS"/>
</dbReference>